<gene>
    <name evidence="1" type="ORF">WCY31_03045</name>
</gene>
<organism evidence="1 2">
    <name type="scientific">Sulfurimonas diazotrophicus</name>
    <dbReference type="NCBI Taxonomy" id="3131939"/>
    <lineage>
        <taxon>Bacteria</taxon>
        <taxon>Pseudomonadati</taxon>
        <taxon>Campylobacterota</taxon>
        <taxon>Epsilonproteobacteria</taxon>
        <taxon>Campylobacterales</taxon>
        <taxon>Sulfurimonadaceae</taxon>
        <taxon>Sulfurimonas</taxon>
    </lineage>
</organism>
<accession>A0ABZ3HD51</accession>
<name>A0ABZ3HD51_9BACT</name>
<reference evidence="1 2" key="1">
    <citation type="submission" date="2024-03" db="EMBL/GenBank/DDBJ databases">
        <title>Sulfurimonas sp. HSL3-1.</title>
        <authorList>
            <person name="Wang S."/>
        </authorList>
    </citation>
    <scope>NUCLEOTIDE SEQUENCE [LARGE SCALE GENOMIC DNA]</scope>
    <source>
        <strain evidence="1 2">HSL3-1</strain>
    </source>
</reference>
<evidence type="ECO:0000313" key="2">
    <source>
        <dbReference type="Proteomes" id="UP001447842"/>
    </source>
</evidence>
<evidence type="ECO:0000313" key="1">
    <source>
        <dbReference type="EMBL" id="XAU15683.1"/>
    </source>
</evidence>
<protein>
    <submittedName>
        <fullName evidence="1">Uncharacterized protein</fullName>
    </submittedName>
</protein>
<sequence length="130" mass="13852">MLIFGHPHLASDPFYHIDSPEAIATTPAGSTVLFAWGIANLDLVSYCNANDIPFALEAGSVKEALFAENAGARFILVESALAPSVQKVAETYLFDAKVLAYIEDETQIEAMAFEGIDGVVFAEAVIKVTG</sequence>
<proteinExistence type="predicted"/>
<keyword evidence="2" id="KW-1185">Reference proteome</keyword>
<dbReference type="RefSeq" id="WP_345973073.1">
    <property type="nucleotide sequence ID" value="NZ_CP147920.1"/>
</dbReference>
<dbReference type="Proteomes" id="UP001447842">
    <property type="component" value="Chromosome"/>
</dbReference>
<dbReference type="EMBL" id="CP147920">
    <property type="protein sequence ID" value="XAU15683.1"/>
    <property type="molecule type" value="Genomic_DNA"/>
</dbReference>